<evidence type="ECO:0000256" key="1">
    <source>
        <dbReference type="SAM" id="Phobius"/>
    </source>
</evidence>
<gene>
    <name evidence="2" type="ORF">ENV35_04040</name>
</gene>
<dbReference type="AlphaFoldDB" id="A0A7C3WSG3"/>
<sequence>MWLIFLDLLARVSFLFSLIGSAVILLYNLKIYYISYLSLVFVLFIGVLIKRRYKNLVFLPFLLLLFIPVSIYEKLFLLILGGLTLFLLYTQRDVTYGLVLEHFNKTYPIALLLFLVTFIMRYISTSKFIVLESVVSSSLLMYFVSSIILLRTLRYLEHKPEDKNLMSLNIRYALAVLIFSMFLSIPFVRERLFWGVSYIFSFIYFIFITIISVIFIIIGYVIGKIIYFIITLMANRGLIGRSSKEIMNINPELNKFLKFLWERRHITSDLLDKIIIVSFYILVTVTVILIIYWVMKRFYRTYKKEENYIEEKEFIFPSLNPIKVIQNLFGRSNLNPIRDYYRKYLLDSRDMGVDIRYSDTTYDVYKKTSGLFNDDSLKKMRNIYIEVRYGFGKITSELIKEFKKLYKSLNK</sequence>
<keyword evidence="1" id="KW-0472">Membrane</keyword>
<feature type="transmembrane region" description="Helical" evidence="1">
    <location>
        <begin position="61"/>
        <end position="86"/>
    </location>
</feature>
<feature type="transmembrane region" description="Helical" evidence="1">
    <location>
        <begin position="106"/>
        <end position="123"/>
    </location>
</feature>
<proteinExistence type="predicted"/>
<evidence type="ECO:0008006" key="3">
    <source>
        <dbReference type="Google" id="ProtNLM"/>
    </source>
</evidence>
<protein>
    <recommendedName>
        <fullName evidence="3">DUF4129 domain-containing protein</fullName>
    </recommendedName>
</protein>
<name>A0A7C3WSG3_9BACT</name>
<dbReference type="EMBL" id="DTGA01000092">
    <property type="protein sequence ID" value="HGB31029.1"/>
    <property type="molecule type" value="Genomic_DNA"/>
</dbReference>
<reference evidence="2" key="1">
    <citation type="journal article" date="2020" name="mSystems">
        <title>Genome- and Community-Level Interaction Insights into Carbon Utilization and Element Cycling Functions of Hydrothermarchaeota in Hydrothermal Sediment.</title>
        <authorList>
            <person name="Zhou Z."/>
            <person name="Liu Y."/>
            <person name="Xu W."/>
            <person name="Pan J."/>
            <person name="Luo Z.H."/>
            <person name="Li M."/>
        </authorList>
    </citation>
    <scope>NUCLEOTIDE SEQUENCE [LARGE SCALE GENOMIC DNA]</scope>
    <source>
        <strain evidence="2">SpSt-751</strain>
    </source>
</reference>
<feature type="transmembrane region" description="Helical" evidence="1">
    <location>
        <begin position="130"/>
        <end position="150"/>
    </location>
</feature>
<feature type="transmembrane region" description="Helical" evidence="1">
    <location>
        <begin position="31"/>
        <end position="49"/>
    </location>
</feature>
<feature type="transmembrane region" description="Helical" evidence="1">
    <location>
        <begin position="274"/>
        <end position="295"/>
    </location>
</feature>
<keyword evidence="1" id="KW-0812">Transmembrane</keyword>
<organism evidence="2">
    <name type="scientific">Dictyoglomus turgidum</name>
    <dbReference type="NCBI Taxonomy" id="513050"/>
    <lineage>
        <taxon>Bacteria</taxon>
        <taxon>Pseudomonadati</taxon>
        <taxon>Dictyoglomota</taxon>
        <taxon>Dictyoglomia</taxon>
        <taxon>Dictyoglomales</taxon>
        <taxon>Dictyoglomaceae</taxon>
        <taxon>Dictyoglomus</taxon>
    </lineage>
</organism>
<comment type="caution">
    <text evidence="2">The sequence shown here is derived from an EMBL/GenBank/DDBJ whole genome shotgun (WGS) entry which is preliminary data.</text>
</comment>
<feature type="transmembrane region" description="Helical" evidence="1">
    <location>
        <begin position="200"/>
        <end position="230"/>
    </location>
</feature>
<evidence type="ECO:0000313" key="2">
    <source>
        <dbReference type="EMBL" id="HGB31029.1"/>
    </source>
</evidence>
<keyword evidence="1" id="KW-1133">Transmembrane helix</keyword>
<accession>A0A7C3WSG3</accession>
<feature type="transmembrane region" description="Helical" evidence="1">
    <location>
        <begin position="170"/>
        <end position="188"/>
    </location>
</feature>